<evidence type="ECO:0000256" key="11">
    <source>
        <dbReference type="ARBA" id="ARBA00022989"/>
    </source>
</evidence>
<evidence type="ECO:0000256" key="12">
    <source>
        <dbReference type="ARBA" id="ARBA00023098"/>
    </source>
</evidence>
<keyword evidence="8 18" id="KW-0812">Transmembrane</keyword>
<dbReference type="PANTHER" id="PTHR15362:SF4">
    <property type="entry name" value="CDP-DIACYLGLYCEROL--INOSITOL 3-PHOSPHATIDYLTRANSFERASE"/>
    <property type="match status" value="1"/>
</dbReference>
<comment type="catalytic activity">
    <reaction evidence="16">
        <text>a CDP-1,2-diacyl-sn-glycerol + myo-inositol = a 1,2-diacyl-sn-glycero-3-phospho-(1D-myo-inositol) + CMP + H(+)</text>
        <dbReference type="Rhea" id="RHEA:11580"/>
        <dbReference type="ChEBI" id="CHEBI:15378"/>
        <dbReference type="ChEBI" id="CHEBI:17268"/>
        <dbReference type="ChEBI" id="CHEBI:57880"/>
        <dbReference type="ChEBI" id="CHEBI:58332"/>
        <dbReference type="ChEBI" id="CHEBI:60377"/>
        <dbReference type="EC" id="2.7.8.11"/>
    </reaction>
</comment>
<organism evidence="19">
    <name type="scientific">Nymphaea colorata</name>
    <name type="common">pocket water lily</name>
    <dbReference type="NCBI Taxonomy" id="210225"/>
    <lineage>
        <taxon>Eukaryota</taxon>
        <taxon>Viridiplantae</taxon>
        <taxon>Streptophyta</taxon>
        <taxon>Embryophyta</taxon>
        <taxon>Tracheophyta</taxon>
        <taxon>Spermatophyta</taxon>
        <taxon>Magnoliopsida</taxon>
        <taxon>Nymphaeales</taxon>
        <taxon>Nymphaeaceae</taxon>
        <taxon>Nymphaea</taxon>
    </lineage>
</organism>
<dbReference type="PROSITE" id="PS00379">
    <property type="entry name" value="CDP_ALCOHOL_P_TRANSF"/>
    <property type="match status" value="1"/>
</dbReference>
<evidence type="ECO:0000256" key="4">
    <source>
        <dbReference type="ARBA" id="ARBA00010441"/>
    </source>
</evidence>
<evidence type="ECO:0000256" key="3">
    <source>
        <dbReference type="ARBA" id="ARBA00004141"/>
    </source>
</evidence>
<dbReference type="Gene3D" id="1.20.120.1760">
    <property type="match status" value="1"/>
</dbReference>
<comment type="cofactor">
    <cofactor evidence="2">
        <name>Mg(2+)</name>
        <dbReference type="ChEBI" id="CHEBI:18420"/>
    </cofactor>
</comment>
<comment type="subcellular location">
    <subcellularLocation>
        <location evidence="3">Membrane</location>
        <topology evidence="3">Multi-pass membrane protein</topology>
    </subcellularLocation>
</comment>
<dbReference type="PANTHER" id="PTHR15362">
    <property type="entry name" value="PHOSPHATIDYLINOSITOL SYNTHASE"/>
    <property type="match status" value="1"/>
</dbReference>
<evidence type="ECO:0000256" key="16">
    <source>
        <dbReference type="PIRNR" id="PIRNR000848"/>
    </source>
</evidence>
<dbReference type="Pfam" id="PF01066">
    <property type="entry name" value="CDP-OH_P_transf"/>
    <property type="match status" value="1"/>
</dbReference>
<dbReference type="GO" id="GO:0005794">
    <property type="term" value="C:Golgi apparatus"/>
    <property type="evidence" value="ECO:0007669"/>
    <property type="project" value="TreeGrafter"/>
</dbReference>
<keyword evidence="6 16" id="KW-0444">Lipid biosynthesis</keyword>
<dbReference type="GO" id="GO:0016020">
    <property type="term" value="C:membrane"/>
    <property type="evidence" value="ECO:0007669"/>
    <property type="project" value="UniProtKB-SubCell"/>
</dbReference>
<name>A0A5K1HFN9_9MAGN</name>
<evidence type="ECO:0000313" key="19">
    <source>
        <dbReference type="EMBL" id="VVW86596.1"/>
    </source>
</evidence>
<comment type="similarity">
    <text evidence="4 16 17">Belongs to the CDP-alcohol phosphatidyltransferase class-I family.</text>
</comment>
<evidence type="ECO:0000256" key="13">
    <source>
        <dbReference type="ARBA" id="ARBA00023136"/>
    </source>
</evidence>
<evidence type="ECO:0000256" key="2">
    <source>
        <dbReference type="ARBA" id="ARBA00001946"/>
    </source>
</evidence>
<keyword evidence="15 16" id="KW-1208">Phospholipid metabolism</keyword>
<evidence type="ECO:0000256" key="17">
    <source>
        <dbReference type="RuleBase" id="RU003750"/>
    </source>
</evidence>
<accession>A0A5K1HFN9</accession>
<evidence type="ECO:0000256" key="9">
    <source>
        <dbReference type="ARBA" id="ARBA00022723"/>
    </source>
</evidence>
<dbReference type="EC" id="2.7.8.11" evidence="5 16"/>
<sequence>MVFLFVPNIIGYFRFAFLFAVFPLYLTHPLWALICYGLSQLLDAFDGMAARHFNQSTRFGAVLDMVCDRASNGVMLAILAGLYPQWSWVFLGDIVLDLVSHWYQMYVSLLRGQHHKESPSKWRLLNLYYGNKKVLFTLVAGNEIFLLTAYIHANKQLLGLCQTCEYINLAALGIGLVLFLIKKLMSVIQLISAS</sequence>
<keyword evidence="10" id="KW-0460">Magnesium</keyword>
<reference evidence="19" key="1">
    <citation type="submission" date="2019-09" db="EMBL/GenBank/DDBJ databases">
        <authorList>
            <person name="Zhang L."/>
        </authorList>
    </citation>
    <scope>NUCLEOTIDE SEQUENCE</scope>
</reference>
<feature type="transmembrane region" description="Helical" evidence="18">
    <location>
        <begin position="133"/>
        <end position="151"/>
    </location>
</feature>
<keyword evidence="14 16" id="KW-0594">Phospholipid biosynthesis</keyword>
<evidence type="ECO:0000256" key="14">
    <source>
        <dbReference type="ARBA" id="ARBA00023209"/>
    </source>
</evidence>
<dbReference type="GO" id="GO:0046872">
    <property type="term" value="F:metal ion binding"/>
    <property type="evidence" value="ECO:0007669"/>
    <property type="project" value="UniProtKB-KW"/>
</dbReference>
<evidence type="ECO:0000256" key="7">
    <source>
        <dbReference type="ARBA" id="ARBA00022679"/>
    </source>
</evidence>
<keyword evidence="12 16" id="KW-0443">Lipid metabolism</keyword>
<evidence type="ECO:0000256" key="6">
    <source>
        <dbReference type="ARBA" id="ARBA00022516"/>
    </source>
</evidence>
<evidence type="ECO:0000256" key="1">
    <source>
        <dbReference type="ARBA" id="ARBA00001936"/>
    </source>
</evidence>
<evidence type="ECO:0000256" key="8">
    <source>
        <dbReference type="ARBA" id="ARBA00022692"/>
    </source>
</evidence>
<evidence type="ECO:0000256" key="18">
    <source>
        <dbReference type="SAM" id="Phobius"/>
    </source>
</evidence>
<keyword evidence="7 16" id="KW-0808">Transferase</keyword>
<dbReference type="InterPro" id="IPR048254">
    <property type="entry name" value="CDP_ALCOHOL_P_TRANSF_CS"/>
</dbReference>
<keyword evidence="13 16" id="KW-0472">Membrane</keyword>
<feature type="transmembrane region" description="Helical" evidence="18">
    <location>
        <begin position="12"/>
        <end position="38"/>
    </location>
</feature>
<dbReference type="InterPro" id="IPR043130">
    <property type="entry name" value="CDP-OH_PTrfase_TM_dom"/>
</dbReference>
<comment type="cofactor">
    <cofactor evidence="1">
        <name>Mn(2+)</name>
        <dbReference type="ChEBI" id="CHEBI:29035"/>
    </cofactor>
</comment>
<dbReference type="InterPro" id="IPR000462">
    <property type="entry name" value="CDP-OH_P_trans"/>
</dbReference>
<feature type="transmembrane region" description="Helical" evidence="18">
    <location>
        <begin position="157"/>
        <end position="181"/>
    </location>
</feature>
<evidence type="ECO:0000256" key="5">
    <source>
        <dbReference type="ARBA" id="ARBA00013212"/>
    </source>
</evidence>
<keyword evidence="9" id="KW-0479">Metal-binding</keyword>
<dbReference type="AlphaFoldDB" id="A0A5K1HFN9"/>
<evidence type="ECO:0000256" key="15">
    <source>
        <dbReference type="ARBA" id="ARBA00023264"/>
    </source>
</evidence>
<proteinExistence type="inferred from homology"/>
<gene>
    <name evidence="19" type="ORF">NYM_LOCUS29551</name>
</gene>
<dbReference type="EMBL" id="LR722011">
    <property type="protein sequence ID" value="VVW86596.1"/>
    <property type="molecule type" value="Genomic_DNA"/>
</dbReference>
<dbReference type="GO" id="GO:0003881">
    <property type="term" value="F:CDP-diacylglycerol-inositol 3-phosphatidyltransferase activity"/>
    <property type="evidence" value="ECO:0007669"/>
    <property type="project" value="UniProtKB-UniRule"/>
</dbReference>
<protein>
    <recommendedName>
        <fullName evidence="5 16">CDP-diacylglycerol--inositol 3-phosphatidyltransferase</fullName>
        <ecNumber evidence="5 16">2.7.8.11</ecNumber>
    </recommendedName>
</protein>
<dbReference type="PIRSF" id="PIRSF000848">
    <property type="entry name" value="CDP_diag_ino_3_P"/>
    <property type="match status" value="1"/>
</dbReference>
<keyword evidence="11 18" id="KW-1133">Transmembrane helix</keyword>
<dbReference type="InterPro" id="IPR014387">
    <property type="entry name" value="CDP_diag_ino_3_P_euk"/>
</dbReference>
<dbReference type="GO" id="GO:0006661">
    <property type="term" value="P:phosphatidylinositol biosynthetic process"/>
    <property type="evidence" value="ECO:0007669"/>
    <property type="project" value="TreeGrafter"/>
</dbReference>
<evidence type="ECO:0000256" key="10">
    <source>
        <dbReference type="ARBA" id="ARBA00022842"/>
    </source>
</evidence>